<dbReference type="GO" id="GO:0005524">
    <property type="term" value="F:ATP binding"/>
    <property type="evidence" value="ECO:0007669"/>
    <property type="project" value="InterPro"/>
</dbReference>
<dbReference type="SUPFAM" id="SSF50249">
    <property type="entry name" value="Nucleic acid-binding proteins"/>
    <property type="match status" value="1"/>
</dbReference>
<protein>
    <recommendedName>
        <fullName evidence="6">Holliday junction branch migration complex subunit RuvA</fullName>
    </recommendedName>
</protein>
<dbReference type="SMART" id="SM00278">
    <property type="entry name" value="HhH1"/>
    <property type="match status" value="2"/>
</dbReference>
<dbReference type="InterPro" id="IPR013849">
    <property type="entry name" value="DNA_helicase_Holl-junc_RuvA_I"/>
</dbReference>
<comment type="subunit">
    <text evidence="6">Homotetramer. Forms an RuvA(8)-RuvB(12)-Holliday junction (HJ) complex. HJ DNA is sandwiched between 2 RuvA tetramers; dsDNA enters through RuvA and exits via RuvB. An RuvB hexamer assembles on each DNA strand where it exits the tetramer. Each RuvB hexamer is contacted by two RuvA subunits (via domain III) on 2 adjacent RuvB subunits; this complex drives branch migration. In the full resolvosome a probable DNA-RuvA(4)-RuvB(12)-RuvC(2) complex forms which resolves the HJ.</text>
</comment>
<keyword evidence="3 6" id="KW-0238">DNA-binding</keyword>
<reference evidence="8 9" key="1">
    <citation type="submission" date="2018-11" db="EMBL/GenBank/DDBJ databases">
        <title>Complete genome sequencing of the Actinobacteria Serinibacter sp. K3-2.</title>
        <authorList>
            <person name="Rakitin A.L."/>
            <person name="Beletsky A.V."/>
            <person name="Mardanov A.V."/>
            <person name="Ravin N.V."/>
            <person name="Gromova A.S."/>
            <person name="Filippova S.N."/>
            <person name="Gal'Chenko V.F."/>
        </authorList>
    </citation>
    <scope>NUCLEOTIDE SEQUENCE [LARGE SCALE GENOMIC DNA]</scope>
    <source>
        <strain evidence="8 9">K3-2</strain>
    </source>
</reference>
<dbReference type="Pfam" id="PF01330">
    <property type="entry name" value="RuvA_N"/>
    <property type="match status" value="1"/>
</dbReference>
<evidence type="ECO:0000259" key="7">
    <source>
        <dbReference type="SMART" id="SM00278"/>
    </source>
</evidence>
<keyword evidence="4 6" id="KW-0233">DNA recombination</keyword>
<dbReference type="RefSeq" id="WP_135850303.1">
    <property type="nucleotide sequence ID" value="NZ_RHPJ01000003.1"/>
</dbReference>
<evidence type="ECO:0000256" key="5">
    <source>
        <dbReference type="ARBA" id="ARBA00023204"/>
    </source>
</evidence>
<evidence type="ECO:0000256" key="3">
    <source>
        <dbReference type="ARBA" id="ARBA00023125"/>
    </source>
</evidence>
<keyword evidence="1 6" id="KW-0963">Cytoplasm</keyword>
<name>A0A4Z1DYH2_9MICO</name>
<dbReference type="InterPro" id="IPR012340">
    <property type="entry name" value="NA-bd_OB-fold"/>
</dbReference>
<accession>A0A4Z1DYH2</accession>
<dbReference type="NCBIfam" id="TIGR00084">
    <property type="entry name" value="ruvA"/>
    <property type="match status" value="1"/>
</dbReference>
<dbReference type="InterPro" id="IPR010994">
    <property type="entry name" value="RuvA_2-like"/>
</dbReference>
<dbReference type="OrthoDB" id="5293449at2"/>
<dbReference type="GO" id="GO:0009378">
    <property type="term" value="F:four-way junction helicase activity"/>
    <property type="evidence" value="ECO:0007669"/>
    <property type="project" value="InterPro"/>
</dbReference>
<dbReference type="GO" id="GO:0006310">
    <property type="term" value="P:DNA recombination"/>
    <property type="evidence" value="ECO:0007669"/>
    <property type="project" value="UniProtKB-UniRule"/>
</dbReference>
<proteinExistence type="inferred from homology"/>
<comment type="subcellular location">
    <subcellularLocation>
        <location evidence="6">Cytoplasm</location>
    </subcellularLocation>
</comment>
<feature type="domain" description="Helix-hairpin-helix DNA-binding motif class 1" evidence="7">
    <location>
        <begin position="72"/>
        <end position="91"/>
    </location>
</feature>
<sequence>MIALVRGEVVSIGLDHAVVLASGLGLKVLATPAALAGLRVGVEATLHTAFVVREDSQTLFGFDEADERDVFDTLMTVSGVGPRLALATLAVHTPDALRRAVAGDDLNALQRVPGIGRKGAQRMVLELAGKLGAATGALEAPATAAPAGIAPDVVEALVGLGWNARAAEAAVTAVTERGEASADDAAGILRAALRELAGVPRG</sequence>
<dbReference type="InterPro" id="IPR000085">
    <property type="entry name" value="RuvA"/>
</dbReference>
<dbReference type="Gene3D" id="1.10.8.10">
    <property type="entry name" value="DNA helicase RuvA subunit, C-terminal domain"/>
    <property type="match status" value="1"/>
</dbReference>
<keyword evidence="8" id="KW-0378">Hydrolase</keyword>
<organism evidence="8 9">
    <name type="scientific">Serinibacter arcticus</name>
    <dbReference type="NCBI Taxonomy" id="1655435"/>
    <lineage>
        <taxon>Bacteria</taxon>
        <taxon>Bacillati</taxon>
        <taxon>Actinomycetota</taxon>
        <taxon>Actinomycetes</taxon>
        <taxon>Micrococcales</taxon>
        <taxon>Beutenbergiaceae</taxon>
        <taxon>Serinibacter</taxon>
    </lineage>
</organism>
<feature type="domain" description="Helix-hairpin-helix DNA-binding motif class 1" evidence="7">
    <location>
        <begin position="107"/>
        <end position="126"/>
    </location>
</feature>
<keyword evidence="2 6" id="KW-0227">DNA damage</keyword>
<keyword evidence="8" id="KW-0067">ATP-binding</keyword>
<evidence type="ECO:0000313" key="8">
    <source>
        <dbReference type="EMBL" id="TGO04755.1"/>
    </source>
</evidence>
<comment type="caution">
    <text evidence="6">Lacks conserved residue(s) required for the propagation of feature annotation.</text>
</comment>
<keyword evidence="9" id="KW-1185">Reference proteome</keyword>
<evidence type="ECO:0000256" key="6">
    <source>
        <dbReference type="HAMAP-Rule" id="MF_00031"/>
    </source>
</evidence>
<dbReference type="GO" id="GO:0006281">
    <property type="term" value="P:DNA repair"/>
    <property type="evidence" value="ECO:0007669"/>
    <property type="project" value="UniProtKB-UniRule"/>
</dbReference>
<dbReference type="GO" id="GO:0048476">
    <property type="term" value="C:Holliday junction resolvase complex"/>
    <property type="evidence" value="ECO:0007669"/>
    <property type="project" value="UniProtKB-UniRule"/>
</dbReference>
<comment type="caution">
    <text evidence="8">The sequence shown here is derived from an EMBL/GenBank/DDBJ whole genome shotgun (WGS) entry which is preliminary data.</text>
</comment>
<keyword evidence="8" id="KW-0347">Helicase</keyword>
<dbReference type="SUPFAM" id="SSF46929">
    <property type="entry name" value="DNA helicase RuvA subunit, C-terminal domain"/>
    <property type="match status" value="1"/>
</dbReference>
<comment type="function">
    <text evidence="6">The RuvA-RuvB-RuvC complex processes Holliday junction (HJ) DNA during genetic recombination and DNA repair, while the RuvA-RuvB complex plays an important role in the rescue of blocked DNA replication forks via replication fork reversal (RFR). RuvA specifically binds to HJ cruciform DNA, conferring on it an open structure. The RuvB hexamer acts as an ATP-dependent pump, pulling dsDNA into and through the RuvAB complex. HJ branch migration allows RuvC to scan DNA until it finds its consensus sequence, where it cleaves and resolves the cruciform DNA.</text>
</comment>
<dbReference type="Gene3D" id="1.10.150.20">
    <property type="entry name" value="5' to 3' exonuclease, C-terminal subdomain"/>
    <property type="match status" value="1"/>
</dbReference>
<dbReference type="InterPro" id="IPR003583">
    <property type="entry name" value="Hlx-hairpin-Hlx_DNA-bd_motif"/>
</dbReference>
<evidence type="ECO:0000256" key="4">
    <source>
        <dbReference type="ARBA" id="ARBA00023172"/>
    </source>
</evidence>
<dbReference type="Pfam" id="PF14520">
    <property type="entry name" value="HHH_5"/>
    <property type="match status" value="1"/>
</dbReference>
<dbReference type="InterPro" id="IPR011114">
    <property type="entry name" value="RuvA_C"/>
</dbReference>
<dbReference type="HAMAP" id="MF_00031">
    <property type="entry name" value="DNA_HJ_migration_RuvA"/>
    <property type="match status" value="1"/>
</dbReference>
<dbReference type="SUPFAM" id="SSF47781">
    <property type="entry name" value="RuvA domain 2-like"/>
    <property type="match status" value="1"/>
</dbReference>
<dbReference type="Proteomes" id="UP000297318">
    <property type="component" value="Unassembled WGS sequence"/>
</dbReference>
<dbReference type="AlphaFoldDB" id="A0A4Z1DYH2"/>
<dbReference type="GO" id="GO:0009379">
    <property type="term" value="C:Holliday junction helicase complex"/>
    <property type="evidence" value="ECO:0007669"/>
    <property type="project" value="InterPro"/>
</dbReference>
<dbReference type="GO" id="GO:0000400">
    <property type="term" value="F:four-way junction DNA binding"/>
    <property type="evidence" value="ECO:0007669"/>
    <property type="project" value="UniProtKB-UniRule"/>
</dbReference>
<keyword evidence="5 6" id="KW-0234">DNA repair</keyword>
<evidence type="ECO:0000256" key="1">
    <source>
        <dbReference type="ARBA" id="ARBA00022490"/>
    </source>
</evidence>
<evidence type="ECO:0000256" key="2">
    <source>
        <dbReference type="ARBA" id="ARBA00022763"/>
    </source>
</evidence>
<gene>
    <name evidence="6" type="primary">ruvA</name>
    <name evidence="8" type="ORF">SERN_2348</name>
</gene>
<dbReference type="InterPro" id="IPR036267">
    <property type="entry name" value="RuvA_C_sf"/>
</dbReference>
<dbReference type="Gene3D" id="2.40.50.140">
    <property type="entry name" value="Nucleic acid-binding proteins"/>
    <property type="match status" value="1"/>
</dbReference>
<dbReference type="EMBL" id="RHPJ01000003">
    <property type="protein sequence ID" value="TGO04755.1"/>
    <property type="molecule type" value="Genomic_DNA"/>
</dbReference>
<feature type="region of interest" description="Domain III" evidence="6">
    <location>
        <begin position="144"/>
        <end position="202"/>
    </location>
</feature>
<dbReference type="Pfam" id="PF07499">
    <property type="entry name" value="RuvA_C"/>
    <property type="match status" value="1"/>
</dbReference>
<keyword evidence="8" id="KW-0547">Nucleotide-binding</keyword>
<comment type="similarity">
    <text evidence="6">Belongs to the RuvA family.</text>
</comment>
<dbReference type="GO" id="GO:0005737">
    <property type="term" value="C:cytoplasm"/>
    <property type="evidence" value="ECO:0007669"/>
    <property type="project" value="UniProtKB-SubCell"/>
</dbReference>
<evidence type="ECO:0000313" key="9">
    <source>
        <dbReference type="Proteomes" id="UP000297318"/>
    </source>
</evidence>
<comment type="domain">
    <text evidence="6">Has three domains with a flexible linker between the domains II and III and assumes an 'L' shape. Domain III is highly mobile and contacts RuvB.</text>
</comment>